<dbReference type="PANTHER" id="PTHR24221">
    <property type="entry name" value="ATP-BINDING CASSETTE SUB-FAMILY B"/>
    <property type="match status" value="1"/>
</dbReference>
<dbReference type="Pfam" id="PF00005">
    <property type="entry name" value="ABC_tran"/>
    <property type="match status" value="1"/>
</dbReference>
<evidence type="ECO:0000256" key="3">
    <source>
        <dbReference type="ARBA" id="ARBA00022741"/>
    </source>
</evidence>
<evidence type="ECO:0000259" key="8">
    <source>
        <dbReference type="PROSITE" id="PS50893"/>
    </source>
</evidence>
<dbReference type="InterPro" id="IPR003439">
    <property type="entry name" value="ABC_transporter-like_ATP-bd"/>
</dbReference>
<dbReference type="GO" id="GO:0140359">
    <property type="term" value="F:ABC-type transporter activity"/>
    <property type="evidence" value="ECO:0007669"/>
    <property type="project" value="InterPro"/>
</dbReference>
<dbReference type="InterPro" id="IPR003593">
    <property type="entry name" value="AAA+_ATPase"/>
</dbReference>
<dbReference type="OrthoDB" id="2260349at2"/>
<dbReference type="InterPro" id="IPR027417">
    <property type="entry name" value="P-loop_NTPase"/>
</dbReference>
<keyword evidence="3" id="KW-0547">Nucleotide-binding</keyword>
<dbReference type="Gene3D" id="3.40.50.300">
    <property type="entry name" value="P-loop containing nucleotide triphosphate hydrolases"/>
    <property type="match status" value="1"/>
</dbReference>
<dbReference type="RefSeq" id="WP_022529441.1">
    <property type="nucleotide sequence ID" value="NZ_KI271588.1"/>
</dbReference>
<dbReference type="STRING" id="1231336.L248_2856"/>
<proteinExistence type="predicted"/>
<accession>U4TK08</accession>
<evidence type="ECO:0000256" key="4">
    <source>
        <dbReference type="ARBA" id="ARBA00022840"/>
    </source>
</evidence>
<sequence length="559" mass="61253">MLRRFLSFAKADTIFLLFVIPIAALVSVSVSAVLQLITDTANGKSGLSYAMLVLVVLAYVVIDALVWSYRSYIRSKWLNNISAGVRDSLMTHYLSETETLAETDHGQKNTRLNQMTNNVDVLQNDYLAAAVNIYSELCQFFIAIVMSVFIQPVLCLIVIALCLPILLIPVFNQKVLKRSKNRVLASSEQYTQTMQNILNGLRTIQLFNVHRIMQRVFAKKNSAWLKDQNADQRNRKTISGISQLLDNVLYLGTWVGGIFFVMQGSLTLGELVGFSQLMVFISEPLQSASGLIADYVGGKEAAVKISDSLAANEPSAKGTAIDQLHTIAYENVAEEKSSKTILHDISLSLSAGKHYLIVGKTGSGKSTLLNLPLLSKTGYQGRVLINGVDQKKIDLASLRDHLGIAEQNGALFTGTIKDNVTMFRDQYTAAEITQALDQAQLSQYATPAGLAKKVTFSGQELSGGETKRLYIARALLGRFDFLLFDEPASGLDPKTASGIETMLMSLPCGWATITHRFNRQLFDYADEILVVDQGTIVARGQAQDPVIQDHLAGLKLAGA</sequence>
<dbReference type="eggNOG" id="COG1132">
    <property type="taxonomic scope" value="Bacteria"/>
</dbReference>
<feature type="transmembrane region" description="Helical" evidence="7">
    <location>
        <begin position="140"/>
        <end position="171"/>
    </location>
</feature>
<evidence type="ECO:0008006" key="12">
    <source>
        <dbReference type="Google" id="ProtNLM"/>
    </source>
</evidence>
<gene>
    <name evidence="10" type="ORF">L248_2856</name>
</gene>
<dbReference type="PROSITE" id="PS50929">
    <property type="entry name" value="ABC_TM1F"/>
    <property type="match status" value="1"/>
</dbReference>
<evidence type="ECO:0000256" key="1">
    <source>
        <dbReference type="ARBA" id="ARBA00004651"/>
    </source>
</evidence>
<dbReference type="Pfam" id="PF00664">
    <property type="entry name" value="ABC_membrane"/>
    <property type="match status" value="1"/>
</dbReference>
<dbReference type="SUPFAM" id="SSF90123">
    <property type="entry name" value="ABC transporter transmembrane region"/>
    <property type="match status" value="1"/>
</dbReference>
<keyword evidence="2 7" id="KW-0812">Transmembrane</keyword>
<keyword evidence="4" id="KW-0067">ATP-binding</keyword>
<feature type="domain" description="ABC transmembrane type-1" evidence="9">
    <location>
        <begin position="22"/>
        <end position="297"/>
    </location>
</feature>
<dbReference type="CDD" id="cd03228">
    <property type="entry name" value="ABCC_MRP_Like"/>
    <property type="match status" value="1"/>
</dbReference>
<feature type="transmembrane region" description="Helical" evidence="7">
    <location>
        <begin position="49"/>
        <end position="69"/>
    </location>
</feature>
<feature type="transmembrane region" description="Helical" evidence="7">
    <location>
        <begin position="12"/>
        <end position="37"/>
    </location>
</feature>
<evidence type="ECO:0000256" key="7">
    <source>
        <dbReference type="SAM" id="Phobius"/>
    </source>
</evidence>
<dbReference type="HOGENOM" id="CLU_000604_84_3_9"/>
<dbReference type="PROSITE" id="PS50893">
    <property type="entry name" value="ABC_TRANSPORTER_2"/>
    <property type="match status" value="1"/>
</dbReference>
<dbReference type="GO" id="GO:0005886">
    <property type="term" value="C:plasma membrane"/>
    <property type="evidence" value="ECO:0007669"/>
    <property type="project" value="UniProtKB-SubCell"/>
</dbReference>
<dbReference type="PANTHER" id="PTHR24221:SF654">
    <property type="entry name" value="ATP-BINDING CASSETTE SUB-FAMILY B MEMBER 6"/>
    <property type="match status" value="1"/>
</dbReference>
<evidence type="ECO:0000256" key="6">
    <source>
        <dbReference type="ARBA" id="ARBA00023136"/>
    </source>
</evidence>
<evidence type="ECO:0000313" key="11">
    <source>
        <dbReference type="Proteomes" id="UP000030647"/>
    </source>
</evidence>
<dbReference type="Proteomes" id="UP000030647">
    <property type="component" value="Unassembled WGS sequence"/>
</dbReference>
<dbReference type="InterPro" id="IPR036640">
    <property type="entry name" value="ABC1_TM_sf"/>
</dbReference>
<keyword evidence="11" id="KW-1185">Reference proteome</keyword>
<dbReference type="InterPro" id="IPR011527">
    <property type="entry name" value="ABC1_TM_dom"/>
</dbReference>
<keyword evidence="5 7" id="KW-1133">Transmembrane helix</keyword>
<reference evidence="11" key="1">
    <citation type="journal article" date="2013" name="Genome Announc.">
        <title>Whole-Genome Sequencing of Lactobacillus shenzhenensis Strain LY-73T.</title>
        <authorList>
            <person name="Lin Z."/>
            <person name="Liu Z."/>
            <person name="Yang R."/>
            <person name="Zou Y."/>
            <person name="Wan D."/>
            <person name="Chen J."/>
            <person name="Guo M."/>
            <person name="Zhao J."/>
            <person name="Fang C."/>
            <person name="Yang R."/>
            <person name="Liu F."/>
        </authorList>
    </citation>
    <scope>NUCLEOTIDE SEQUENCE [LARGE SCALE GENOMIC DNA]</scope>
    <source>
        <strain evidence="11">LY-73</strain>
    </source>
</reference>
<dbReference type="InterPro" id="IPR039421">
    <property type="entry name" value="Type_1_exporter"/>
</dbReference>
<evidence type="ECO:0000259" key="9">
    <source>
        <dbReference type="PROSITE" id="PS50929"/>
    </source>
</evidence>
<evidence type="ECO:0000256" key="5">
    <source>
        <dbReference type="ARBA" id="ARBA00022989"/>
    </source>
</evidence>
<dbReference type="EMBL" id="KI271588">
    <property type="protein sequence ID" value="ERL65181.1"/>
    <property type="molecule type" value="Genomic_DNA"/>
</dbReference>
<evidence type="ECO:0000256" key="2">
    <source>
        <dbReference type="ARBA" id="ARBA00022692"/>
    </source>
</evidence>
<name>U4TK08_9LACO</name>
<dbReference type="AlphaFoldDB" id="U4TK08"/>
<feature type="domain" description="ABC transporter" evidence="8">
    <location>
        <begin position="327"/>
        <end position="558"/>
    </location>
</feature>
<dbReference type="SMART" id="SM00382">
    <property type="entry name" value="AAA"/>
    <property type="match status" value="1"/>
</dbReference>
<dbReference type="GO" id="GO:0034040">
    <property type="term" value="F:ATPase-coupled lipid transmembrane transporter activity"/>
    <property type="evidence" value="ECO:0007669"/>
    <property type="project" value="TreeGrafter"/>
</dbReference>
<organism evidence="10 11">
    <name type="scientific">Schleiferilactobacillus shenzhenensis LY-73</name>
    <dbReference type="NCBI Taxonomy" id="1231336"/>
    <lineage>
        <taxon>Bacteria</taxon>
        <taxon>Bacillati</taxon>
        <taxon>Bacillota</taxon>
        <taxon>Bacilli</taxon>
        <taxon>Lactobacillales</taxon>
        <taxon>Lactobacillaceae</taxon>
        <taxon>Schleiferilactobacillus</taxon>
    </lineage>
</organism>
<dbReference type="GO" id="GO:0005524">
    <property type="term" value="F:ATP binding"/>
    <property type="evidence" value="ECO:0007669"/>
    <property type="project" value="UniProtKB-KW"/>
</dbReference>
<dbReference type="Gene3D" id="1.20.1560.10">
    <property type="entry name" value="ABC transporter type 1, transmembrane domain"/>
    <property type="match status" value="1"/>
</dbReference>
<evidence type="ECO:0000313" key="10">
    <source>
        <dbReference type="EMBL" id="ERL65181.1"/>
    </source>
</evidence>
<protein>
    <recommendedName>
        <fullName evidence="12">ABC transporter ATP-binding protein</fullName>
    </recommendedName>
</protein>
<comment type="subcellular location">
    <subcellularLocation>
        <location evidence="1">Cell membrane</location>
        <topology evidence="1">Multi-pass membrane protein</topology>
    </subcellularLocation>
</comment>
<dbReference type="GO" id="GO:0016887">
    <property type="term" value="F:ATP hydrolysis activity"/>
    <property type="evidence" value="ECO:0007669"/>
    <property type="project" value="InterPro"/>
</dbReference>
<dbReference type="SUPFAM" id="SSF52540">
    <property type="entry name" value="P-loop containing nucleoside triphosphate hydrolases"/>
    <property type="match status" value="1"/>
</dbReference>
<keyword evidence="6 7" id="KW-0472">Membrane</keyword>